<reference evidence="2 3" key="1">
    <citation type="submission" date="2017-09" db="EMBL/GenBank/DDBJ databases">
        <authorList>
            <person name="Lee N."/>
            <person name="Cho B.-K."/>
        </authorList>
    </citation>
    <scope>NUCLEOTIDE SEQUENCE [LARGE SCALE GENOMIC DNA]</scope>
    <source>
        <strain evidence="2 3">ATCC 12853</strain>
    </source>
</reference>
<dbReference type="Gene3D" id="3.40.30.10">
    <property type="entry name" value="Glutaredoxin"/>
    <property type="match status" value="1"/>
</dbReference>
<proteinExistence type="predicted"/>
<evidence type="ECO:0000313" key="2">
    <source>
        <dbReference type="EMBL" id="QEU97355.1"/>
    </source>
</evidence>
<protein>
    <submittedName>
        <fullName evidence="2">DUF255 domain-containing protein</fullName>
    </submittedName>
</protein>
<accession>A0A5J6GTQ3</accession>
<dbReference type="PANTHER" id="PTHR42899:SF1">
    <property type="entry name" value="SPERMATOGENESIS-ASSOCIATED PROTEIN 20"/>
    <property type="match status" value="1"/>
</dbReference>
<feature type="domain" description="Spermatogenesis-associated protein 20-like TRX" evidence="1">
    <location>
        <begin position="3"/>
        <end position="46"/>
    </location>
</feature>
<dbReference type="Pfam" id="PF03190">
    <property type="entry name" value="Thioredox_DsbH"/>
    <property type="match status" value="1"/>
</dbReference>
<gene>
    <name evidence="2" type="ORF">CP970_15715</name>
</gene>
<name>A0A5J6GTQ3_STRKN</name>
<sequence>MVNRLADAASPYLLQPADNPADWWERSPEAFEEARRRHVPVLLAVG</sequence>
<organism evidence="2 3">
    <name type="scientific">Streptomyces kanamyceticus</name>
    <dbReference type="NCBI Taxonomy" id="1967"/>
    <lineage>
        <taxon>Bacteria</taxon>
        <taxon>Bacillati</taxon>
        <taxon>Actinomycetota</taxon>
        <taxon>Actinomycetes</taxon>
        <taxon>Kitasatosporales</taxon>
        <taxon>Streptomycetaceae</taxon>
        <taxon>Streptomyces</taxon>
    </lineage>
</organism>
<dbReference type="PANTHER" id="PTHR42899">
    <property type="entry name" value="SPERMATOGENESIS-ASSOCIATED PROTEIN 20"/>
    <property type="match status" value="1"/>
</dbReference>
<dbReference type="AlphaFoldDB" id="A0A5J6GTQ3"/>
<dbReference type="InterPro" id="IPR004879">
    <property type="entry name" value="Ssp411-like_TRX"/>
</dbReference>
<dbReference type="OrthoDB" id="9762614at2"/>
<dbReference type="Proteomes" id="UP000325529">
    <property type="component" value="Chromosome"/>
</dbReference>
<dbReference type="InterPro" id="IPR024705">
    <property type="entry name" value="Ssp411"/>
</dbReference>
<keyword evidence="3" id="KW-1185">Reference proteome</keyword>
<dbReference type="EMBL" id="CP023699">
    <property type="protein sequence ID" value="QEU97355.1"/>
    <property type="molecule type" value="Genomic_DNA"/>
</dbReference>
<evidence type="ECO:0000313" key="3">
    <source>
        <dbReference type="Proteomes" id="UP000325529"/>
    </source>
</evidence>
<evidence type="ECO:0000259" key="1">
    <source>
        <dbReference type="Pfam" id="PF03190"/>
    </source>
</evidence>
<dbReference type="KEGG" id="ska:CP970_15715"/>